<evidence type="ECO:0000313" key="2">
    <source>
        <dbReference type="Proteomes" id="UP001595908"/>
    </source>
</evidence>
<sequence length="164" mass="17975">MTPETEGLLTALGEARRLLLITVQDVTDTQLTERSTVSELTLGGIMNHLTRGERVWTHILTDTIGRTPDGMWDMGQYLAPEGATVAGLRTAYEAAALATDEAATKADPDKEVPLPETPWEPGVVHHWPVRRILLHLLQETAQHTGHADIVRESIDGANSTARRL</sequence>
<reference evidence="2" key="1">
    <citation type="journal article" date="2019" name="Int. J. Syst. Evol. Microbiol.">
        <title>The Global Catalogue of Microorganisms (GCM) 10K type strain sequencing project: providing services to taxonomists for standard genome sequencing and annotation.</title>
        <authorList>
            <consortium name="The Broad Institute Genomics Platform"/>
            <consortium name="The Broad Institute Genome Sequencing Center for Infectious Disease"/>
            <person name="Wu L."/>
            <person name="Ma J."/>
        </authorList>
    </citation>
    <scope>NUCLEOTIDE SEQUENCE [LARGE SCALE GENOMIC DNA]</scope>
    <source>
        <strain evidence="2">ICMP 257</strain>
    </source>
</reference>
<organism evidence="1 2">
    <name type="scientific">Streptomyces atroolivaceus</name>
    <dbReference type="NCBI Taxonomy" id="66869"/>
    <lineage>
        <taxon>Bacteria</taxon>
        <taxon>Bacillati</taxon>
        <taxon>Actinomycetota</taxon>
        <taxon>Actinomycetes</taxon>
        <taxon>Kitasatosporales</taxon>
        <taxon>Streptomycetaceae</taxon>
        <taxon>Streptomyces</taxon>
    </lineage>
</organism>
<name>A0ABV9V4U5_STRAZ</name>
<evidence type="ECO:0000313" key="1">
    <source>
        <dbReference type="EMBL" id="MFC4978142.1"/>
    </source>
</evidence>
<accession>A0ABV9V4U5</accession>
<keyword evidence="2" id="KW-1185">Reference proteome</keyword>
<dbReference type="RefSeq" id="WP_033305770.1">
    <property type="nucleotide sequence ID" value="NZ_JBHSJE010000002.1"/>
</dbReference>
<dbReference type="InterPro" id="IPR034660">
    <property type="entry name" value="DinB/YfiT-like"/>
</dbReference>
<dbReference type="SUPFAM" id="SSF109854">
    <property type="entry name" value="DinB/YfiT-like putative metalloenzymes"/>
    <property type="match status" value="1"/>
</dbReference>
<dbReference type="EMBL" id="JBHSJE010000002">
    <property type="protein sequence ID" value="MFC4978142.1"/>
    <property type="molecule type" value="Genomic_DNA"/>
</dbReference>
<dbReference type="InterPro" id="IPR007061">
    <property type="entry name" value="MST-like"/>
</dbReference>
<gene>
    <name evidence="1" type="ORF">ACFPL4_07150</name>
</gene>
<dbReference type="Gene3D" id="1.20.120.450">
    <property type="entry name" value="dinb family like domain"/>
    <property type="match status" value="1"/>
</dbReference>
<dbReference type="Pfam" id="PF04978">
    <property type="entry name" value="MST"/>
    <property type="match status" value="1"/>
</dbReference>
<dbReference type="GeneID" id="31237573"/>
<protein>
    <submittedName>
        <fullName evidence="1">DUF664 domain-containing protein</fullName>
    </submittedName>
</protein>
<dbReference type="Proteomes" id="UP001595908">
    <property type="component" value="Unassembled WGS sequence"/>
</dbReference>
<proteinExistence type="predicted"/>
<comment type="caution">
    <text evidence="1">The sequence shown here is derived from an EMBL/GenBank/DDBJ whole genome shotgun (WGS) entry which is preliminary data.</text>
</comment>